<feature type="transmembrane region" description="Helical" evidence="8">
    <location>
        <begin position="199"/>
        <end position="220"/>
    </location>
</feature>
<keyword evidence="4" id="KW-0808">Transferase</keyword>
<keyword evidence="3" id="KW-0328">Glycosyltransferase</keyword>
<sequence length="559" mass="61761">MSDRTAHLPRTNLLLTLLCGVLLLYFPWEGRPLWEILYADDVISYPVFLALALSLFLPDRGRIPYRKVLARIGEHPGAIGLSVFAALSLLSPLIYQGRPLSTDEYLLWFQAHTFAQGKLFATYPREWLHHLLISPDLFLTDWGKGTILSPYWPGFSLLLAPFAALGVPWMCNPALTGLSVFLLAAIARELFAESETRGAVLLLALASTCFLLNGVTFYAMPAHLLFNALFTWLVVRPSTGRLFLAGVAGSVALVLHNPLPHILYATPWALWLLFRRPFDWKQPTALLAGYLPLSLILGVGWAILRLNSSCPLPCGGALPAAPIAANSTAGLSAFATSAFVLPNLDILEWRTVGFVKLVLSSAPALILLACIAPVTKDVRLRCLAASALLTLAGYFFIPFDQGFGWGNRYFHPAWLTLPLLATATLQGWTRTAPESPSYNKVMRAALLCLITLVPTKALIMYFHTKEHWSHLPPHTGASSEIIFKNSYGNWGLFLVQNPPDLSGAPTIFVSLGRRRDIEFLRTNFPDAKFIGSNLYGTTYQLPPSQTPRQRLQEASIKRD</sequence>
<evidence type="ECO:0000256" key="8">
    <source>
        <dbReference type="SAM" id="Phobius"/>
    </source>
</evidence>
<keyword evidence="5 8" id="KW-0812">Transmembrane</keyword>
<feature type="transmembrane region" description="Helical" evidence="8">
    <location>
        <begin position="285"/>
        <end position="303"/>
    </location>
</feature>
<protein>
    <recommendedName>
        <fullName evidence="11">Glycosyltransferase RgtA/B/C/D-like domain-containing protein</fullName>
    </recommendedName>
</protein>
<dbReference type="PANTHER" id="PTHR33908">
    <property type="entry name" value="MANNOSYLTRANSFERASE YKCB-RELATED"/>
    <property type="match status" value="1"/>
</dbReference>
<feature type="transmembrane region" description="Helical" evidence="8">
    <location>
        <begin position="240"/>
        <end position="273"/>
    </location>
</feature>
<feature type="transmembrane region" description="Helical" evidence="8">
    <location>
        <begin position="36"/>
        <end position="57"/>
    </location>
</feature>
<keyword evidence="7 8" id="KW-0472">Membrane</keyword>
<evidence type="ECO:0000256" key="4">
    <source>
        <dbReference type="ARBA" id="ARBA00022679"/>
    </source>
</evidence>
<feature type="transmembrane region" description="Helical" evidence="8">
    <location>
        <begin position="323"/>
        <end position="341"/>
    </location>
</feature>
<evidence type="ECO:0000256" key="3">
    <source>
        <dbReference type="ARBA" id="ARBA00022676"/>
    </source>
</evidence>
<feature type="transmembrane region" description="Helical" evidence="8">
    <location>
        <begin position="12"/>
        <end position="30"/>
    </location>
</feature>
<accession>A0A974PYS1</accession>
<feature type="transmembrane region" description="Helical" evidence="8">
    <location>
        <begin position="158"/>
        <end position="187"/>
    </location>
</feature>
<dbReference type="RefSeq" id="WP_203387136.1">
    <property type="nucleotide sequence ID" value="NZ_CP064781.1"/>
</dbReference>
<dbReference type="Proteomes" id="UP000663444">
    <property type="component" value="Chromosome"/>
</dbReference>
<evidence type="ECO:0000256" key="6">
    <source>
        <dbReference type="ARBA" id="ARBA00022989"/>
    </source>
</evidence>
<reference evidence="9" key="1">
    <citation type="submission" date="2020-11" db="EMBL/GenBank/DDBJ databases">
        <title>Azospira restricta DSM 18626 genome sequence.</title>
        <authorList>
            <person name="Moe W.M."/>
        </authorList>
    </citation>
    <scope>NUCLEOTIDE SEQUENCE</scope>
    <source>
        <strain evidence="9">DSM 18626</strain>
    </source>
</reference>
<keyword evidence="2" id="KW-1003">Cell membrane</keyword>
<keyword evidence="10" id="KW-1185">Reference proteome</keyword>
<dbReference type="KEGG" id="ares:IWH25_18005"/>
<dbReference type="GO" id="GO:0005886">
    <property type="term" value="C:plasma membrane"/>
    <property type="evidence" value="ECO:0007669"/>
    <property type="project" value="UniProtKB-SubCell"/>
</dbReference>
<evidence type="ECO:0000313" key="10">
    <source>
        <dbReference type="Proteomes" id="UP000663444"/>
    </source>
</evidence>
<feature type="transmembrane region" description="Helical" evidence="8">
    <location>
        <begin position="353"/>
        <end position="372"/>
    </location>
</feature>
<dbReference type="PANTHER" id="PTHR33908:SF11">
    <property type="entry name" value="MEMBRANE PROTEIN"/>
    <property type="match status" value="1"/>
</dbReference>
<dbReference type="InterPro" id="IPR050297">
    <property type="entry name" value="LipidA_mod_glycosyltrf_83"/>
</dbReference>
<gene>
    <name evidence="9" type="ORF">IWH25_18005</name>
</gene>
<proteinExistence type="predicted"/>
<dbReference type="EMBL" id="CP064781">
    <property type="protein sequence ID" value="QRJ63606.1"/>
    <property type="molecule type" value="Genomic_DNA"/>
</dbReference>
<dbReference type="GO" id="GO:0009103">
    <property type="term" value="P:lipopolysaccharide biosynthetic process"/>
    <property type="evidence" value="ECO:0007669"/>
    <property type="project" value="UniProtKB-ARBA"/>
</dbReference>
<evidence type="ECO:0000313" key="9">
    <source>
        <dbReference type="EMBL" id="QRJ63606.1"/>
    </source>
</evidence>
<organism evidence="9 10">
    <name type="scientific">Azospira restricta</name>
    <dbReference type="NCBI Taxonomy" id="404405"/>
    <lineage>
        <taxon>Bacteria</taxon>
        <taxon>Pseudomonadati</taxon>
        <taxon>Pseudomonadota</taxon>
        <taxon>Betaproteobacteria</taxon>
        <taxon>Rhodocyclales</taxon>
        <taxon>Rhodocyclaceae</taxon>
        <taxon>Azospira</taxon>
    </lineage>
</organism>
<feature type="transmembrane region" description="Helical" evidence="8">
    <location>
        <begin position="78"/>
        <end position="95"/>
    </location>
</feature>
<evidence type="ECO:0008006" key="11">
    <source>
        <dbReference type="Google" id="ProtNLM"/>
    </source>
</evidence>
<evidence type="ECO:0000256" key="7">
    <source>
        <dbReference type="ARBA" id="ARBA00023136"/>
    </source>
</evidence>
<dbReference type="GO" id="GO:0016763">
    <property type="term" value="F:pentosyltransferase activity"/>
    <property type="evidence" value="ECO:0007669"/>
    <property type="project" value="TreeGrafter"/>
</dbReference>
<dbReference type="AlphaFoldDB" id="A0A974PYS1"/>
<comment type="subcellular location">
    <subcellularLocation>
        <location evidence="1">Cell membrane</location>
        <topology evidence="1">Multi-pass membrane protein</topology>
    </subcellularLocation>
</comment>
<evidence type="ECO:0000256" key="1">
    <source>
        <dbReference type="ARBA" id="ARBA00004651"/>
    </source>
</evidence>
<keyword evidence="6 8" id="KW-1133">Transmembrane helix</keyword>
<name>A0A974PYS1_9RHOO</name>
<evidence type="ECO:0000256" key="5">
    <source>
        <dbReference type="ARBA" id="ARBA00022692"/>
    </source>
</evidence>
<evidence type="ECO:0000256" key="2">
    <source>
        <dbReference type="ARBA" id="ARBA00022475"/>
    </source>
</evidence>